<name>A0A1S1V6B4_9FIRM</name>
<dbReference type="Proteomes" id="UP000180254">
    <property type="component" value="Unassembled WGS sequence"/>
</dbReference>
<dbReference type="GO" id="GO:0071111">
    <property type="term" value="F:cyclic-guanylate-specific phosphodiesterase activity"/>
    <property type="evidence" value="ECO:0007669"/>
    <property type="project" value="UniProtKB-EC"/>
</dbReference>
<dbReference type="Pfam" id="PF13487">
    <property type="entry name" value="HD_5"/>
    <property type="match status" value="1"/>
</dbReference>
<dbReference type="SMART" id="SM00471">
    <property type="entry name" value="HDc"/>
    <property type="match status" value="1"/>
</dbReference>
<dbReference type="Gene3D" id="1.10.3210.10">
    <property type="entry name" value="Hypothetical protein af1432"/>
    <property type="match status" value="1"/>
</dbReference>
<dbReference type="CDD" id="cd00077">
    <property type="entry name" value="HDc"/>
    <property type="match status" value="1"/>
</dbReference>
<reference evidence="2 3" key="1">
    <citation type="submission" date="2016-09" db="EMBL/GenBank/DDBJ databases">
        <title>Genome sequence of Eubacterium angustum.</title>
        <authorList>
            <person name="Poehlein A."/>
            <person name="Daniel R."/>
        </authorList>
    </citation>
    <scope>NUCLEOTIDE SEQUENCE [LARGE SCALE GENOMIC DNA]</scope>
    <source>
        <strain evidence="2 3">DSM 1989</strain>
    </source>
</reference>
<keyword evidence="3" id="KW-1185">Reference proteome</keyword>
<dbReference type="PANTHER" id="PTHR43155:SF2">
    <property type="entry name" value="CYCLIC DI-GMP PHOSPHODIESTERASE PA4108"/>
    <property type="match status" value="1"/>
</dbReference>
<proteinExistence type="predicted"/>
<dbReference type="EC" id="3.1.4.52" evidence="2"/>
<dbReference type="EMBL" id="MKIE01000006">
    <property type="protein sequence ID" value="OHW61910.1"/>
    <property type="molecule type" value="Genomic_DNA"/>
</dbReference>
<evidence type="ECO:0000313" key="3">
    <source>
        <dbReference type="Proteomes" id="UP000180254"/>
    </source>
</evidence>
<dbReference type="PROSITE" id="PS51832">
    <property type="entry name" value="HD_GYP"/>
    <property type="match status" value="1"/>
</dbReference>
<dbReference type="RefSeq" id="WP_071063559.1">
    <property type="nucleotide sequence ID" value="NZ_MKIE01000006.1"/>
</dbReference>
<dbReference type="PANTHER" id="PTHR43155">
    <property type="entry name" value="CYCLIC DI-GMP PHOSPHODIESTERASE PA4108-RELATED"/>
    <property type="match status" value="1"/>
</dbReference>
<sequence length="354" mass="40115">MKLINIRKARPGDILSYNIMTETGQIMLRDGMVLSSDYIKKIKYMGINYIYIKDELLEDIAPINPELVKLKAEVVKSFNNMYNRVQNEDLSQIEGINNNVRSLVDFIVSSKDINLVYLSDLKTFDNYTFIHSLNTSLTALFIGKHMGFSRESLVEITLGSLLHDIGKTKIPKAILNKTGKLSSEEFEVMKKHPLHGHDVIFRMPSVSPMARMISLQHHERLDGTGYPNGLLDNEITMYSKIAALSDVYDALSNNRVYRNALPTDEAYDIIVKNTGIYFDPKVVEVFKREFSVYPIGTQVEVTGGMIGYVVKQNRGEQRRPVIRLAYNAIGEKLAYPIELDLKAIDGIKVEKAVV</sequence>
<dbReference type="SUPFAM" id="SSF109604">
    <property type="entry name" value="HD-domain/PDEase-like"/>
    <property type="match status" value="1"/>
</dbReference>
<gene>
    <name evidence="2" type="primary">rpfG_6</name>
    <name evidence="2" type="ORF">EUAN_16730</name>
</gene>
<dbReference type="STRING" id="39480.EUAN_16730"/>
<keyword evidence="2" id="KW-0378">Hydrolase</keyword>
<dbReference type="OrthoDB" id="9804747at2"/>
<protein>
    <submittedName>
        <fullName evidence="2">Cyclic di-GMP phosphodiesterase response regulator RpfG</fullName>
        <ecNumber evidence="2">3.1.4.52</ecNumber>
    </submittedName>
</protein>
<dbReference type="InterPro" id="IPR003607">
    <property type="entry name" value="HD/PDEase_dom"/>
</dbReference>
<dbReference type="InterPro" id="IPR037522">
    <property type="entry name" value="HD_GYP_dom"/>
</dbReference>
<organism evidence="2 3">
    <name type="scientific">Andreesenia angusta</name>
    <dbReference type="NCBI Taxonomy" id="39480"/>
    <lineage>
        <taxon>Bacteria</taxon>
        <taxon>Bacillati</taxon>
        <taxon>Bacillota</taxon>
        <taxon>Tissierellia</taxon>
        <taxon>Tissierellales</taxon>
        <taxon>Gottschalkiaceae</taxon>
        <taxon>Andreesenia</taxon>
    </lineage>
</organism>
<evidence type="ECO:0000313" key="2">
    <source>
        <dbReference type="EMBL" id="OHW61910.1"/>
    </source>
</evidence>
<dbReference type="AlphaFoldDB" id="A0A1S1V6B4"/>
<accession>A0A1S1V6B4</accession>
<comment type="caution">
    <text evidence="2">The sequence shown here is derived from an EMBL/GenBank/DDBJ whole genome shotgun (WGS) entry which is preliminary data.</text>
</comment>
<evidence type="ECO:0000259" key="1">
    <source>
        <dbReference type="PROSITE" id="PS51832"/>
    </source>
</evidence>
<feature type="domain" description="HD-GYP" evidence="1">
    <location>
        <begin position="106"/>
        <end position="302"/>
    </location>
</feature>